<evidence type="ECO:0000313" key="1">
    <source>
        <dbReference type="EMBL" id="HBP29716.1"/>
    </source>
</evidence>
<name>A0A356LFF3_9BURK</name>
<comment type="caution">
    <text evidence="1">The sequence shown here is derived from an EMBL/GenBank/DDBJ whole genome shotgun (WGS) entry which is preliminary data.</text>
</comment>
<protein>
    <submittedName>
        <fullName evidence="1">Uncharacterized protein</fullName>
    </submittedName>
</protein>
<gene>
    <name evidence="1" type="ORF">DD666_09905</name>
</gene>
<dbReference type="EMBL" id="DOEK01000027">
    <property type="protein sequence ID" value="HBP29716.1"/>
    <property type="molecule type" value="Genomic_DNA"/>
</dbReference>
<organism evidence="1 2">
    <name type="scientific">Advenella kashmirensis</name>
    <dbReference type="NCBI Taxonomy" id="310575"/>
    <lineage>
        <taxon>Bacteria</taxon>
        <taxon>Pseudomonadati</taxon>
        <taxon>Pseudomonadota</taxon>
        <taxon>Betaproteobacteria</taxon>
        <taxon>Burkholderiales</taxon>
        <taxon>Alcaligenaceae</taxon>
    </lineage>
</organism>
<reference evidence="1 2" key="1">
    <citation type="journal article" date="2018" name="Nat. Biotechnol.">
        <title>A standardized bacterial taxonomy based on genome phylogeny substantially revises the tree of life.</title>
        <authorList>
            <person name="Parks D.H."/>
            <person name="Chuvochina M."/>
            <person name="Waite D.W."/>
            <person name="Rinke C."/>
            <person name="Skarshewski A."/>
            <person name="Chaumeil P.A."/>
            <person name="Hugenholtz P."/>
        </authorList>
    </citation>
    <scope>NUCLEOTIDE SEQUENCE [LARGE SCALE GENOMIC DNA]</scope>
    <source>
        <strain evidence="1">UBA10707</strain>
    </source>
</reference>
<dbReference type="AlphaFoldDB" id="A0A356LFF3"/>
<sequence>MQEKFGFDNKNNKVAQRRLYFLHARNTQAIALPMTTSEIVATFKDTYDAYIAPTLTSKVTR</sequence>
<evidence type="ECO:0000313" key="2">
    <source>
        <dbReference type="Proteomes" id="UP000264036"/>
    </source>
</evidence>
<proteinExistence type="predicted"/>
<dbReference type="Proteomes" id="UP000264036">
    <property type="component" value="Unassembled WGS sequence"/>
</dbReference>
<accession>A0A356LFF3</accession>